<evidence type="ECO:0000313" key="3">
    <source>
        <dbReference type="Proteomes" id="UP000285295"/>
    </source>
</evidence>
<gene>
    <name evidence="2" type="ORF">D2T31_11845</name>
</gene>
<organism evidence="2 3">
    <name type="scientific">Paenirhodobacter populi</name>
    <dbReference type="NCBI Taxonomy" id="2306993"/>
    <lineage>
        <taxon>Bacteria</taxon>
        <taxon>Pseudomonadati</taxon>
        <taxon>Pseudomonadota</taxon>
        <taxon>Alphaproteobacteria</taxon>
        <taxon>Rhodobacterales</taxon>
        <taxon>Rhodobacter group</taxon>
        <taxon>Paenirhodobacter</taxon>
    </lineage>
</organism>
<keyword evidence="2" id="KW-0238">DNA-binding</keyword>
<proteinExistence type="predicted"/>
<feature type="coiled-coil region" evidence="1">
    <location>
        <begin position="12"/>
        <end position="39"/>
    </location>
</feature>
<dbReference type="AlphaFoldDB" id="A0A443K7M4"/>
<keyword evidence="1" id="KW-0175">Coiled coil</keyword>
<sequence length="83" mass="9362">MGKMESQTPMLLAFGSDELAALRADIAALRAEIAQVRMTPMDEWIKVQEYAKIVGRSERTVREWIKSGQVESKRTGGVLLVRR</sequence>
<dbReference type="Proteomes" id="UP000285295">
    <property type="component" value="Unassembled WGS sequence"/>
</dbReference>
<evidence type="ECO:0000256" key="1">
    <source>
        <dbReference type="SAM" id="Coils"/>
    </source>
</evidence>
<reference evidence="2 3" key="2">
    <citation type="submission" date="2019-01" db="EMBL/GenBank/DDBJ databases">
        <authorList>
            <person name="Li Y."/>
        </authorList>
    </citation>
    <scope>NUCLEOTIDE SEQUENCE [LARGE SCALE GENOMIC DNA]</scope>
    <source>
        <strain evidence="2 3">D19-10-3-21</strain>
    </source>
</reference>
<reference evidence="2 3" key="1">
    <citation type="submission" date="2019-01" db="EMBL/GenBank/DDBJ databases">
        <title>Sinorhodobacter populi sp. nov. isolated from the symptomatic bark tissue of Populus euramericana canker.</title>
        <authorList>
            <person name="Xu G."/>
        </authorList>
    </citation>
    <scope>NUCLEOTIDE SEQUENCE [LARGE SCALE GENOMIC DNA]</scope>
    <source>
        <strain evidence="2 3">D19-10-3-21</strain>
    </source>
</reference>
<comment type="caution">
    <text evidence="2">The sequence shown here is derived from an EMBL/GenBank/DDBJ whole genome shotgun (WGS) entry which is preliminary data.</text>
</comment>
<name>A0A443K7M4_9RHOB</name>
<protein>
    <submittedName>
        <fullName evidence="2">DNA-binding protein</fullName>
    </submittedName>
</protein>
<dbReference type="RefSeq" id="WP_164882397.1">
    <property type="nucleotide sequence ID" value="NZ_SAUX01000013.1"/>
</dbReference>
<dbReference type="GO" id="GO:0003677">
    <property type="term" value="F:DNA binding"/>
    <property type="evidence" value="ECO:0007669"/>
    <property type="project" value="UniProtKB-KW"/>
</dbReference>
<accession>A0A443K7M4</accession>
<dbReference type="EMBL" id="SAUX01000013">
    <property type="protein sequence ID" value="RWR28799.1"/>
    <property type="molecule type" value="Genomic_DNA"/>
</dbReference>
<evidence type="ECO:0000313" key="2">
    <source>
        <dbReference type="EMBL" id="RWR28799.1"/>
    </source>
</evidence>